<dbReference type="RefSeq" id="WP_370441883.1">
    <property type="nucleotide sequence ID" value="NZ_JBGFTU010000014.1"/>
</dbReference>
<reference evidence="1 2" key="1">
    <citation type="submission" date="2024-07" db="EMBL/GenBank/DDBJ databases">
        <authorList>
            <person name="Thanompreechachai J."/>
            <person name="Duangmal K."/>
        </authorList>
    </citation>
    <scope>NUCLEOTIDE SEQUENCE [LARGE SCALE GENOMIC DNA]</scope>
    <source>
        <strain evidence="1 2">LSe6-4</strain>
    </source>
</reference>
<gene>
    <name evidence="1" type="ORF">AB2L27_12905</name>
</gene>
<proteinExistence type="predicted"/>
<organism evidence="1 2">
    <name type="scientific">Kineococcus halophytocola</name>
    <dbReference type="NCBI Taxonomy" id="3234027"/>
    <lineage>
        <taxon>Bacteria</taxon>
        <taxon>Bacillati</taxon>
        <taxon>Actinomycetota</taxon>
        <taxon>Actinomycetes</taxon>
        <taxon>Kineosporiales</taxon>
        <taxon>Kineosporiaceae</taxon>
        <taxon>Kineococcus</taxon>
    </lineage>
</organism>
<dbReference type="EMBL" id="JBGFTU010000014">
    <property type="protein sequence ID" value="MEZ0165654.1"/>
    <property type="molecule type" value="Genomic_DNA"/>
</dbReference>
<accession>A0ABV4H2W7</accession>
<name>A0ABV4H2W7_9ACTN</name>
<protein>
    <submittedName>
        <fullName evidence="1">Uncharacterized protein</fullName>
    </submittedName>
</protein>
<dbReference type="Proteomes" id="UP001565927">
    <property type="component" value="Unassembled WGS sequence"/>
</dbReference>
<evidence type="ECO:0000313" key="2">
    <source>
        <dbReference type="Proteomes" id="UP001565927"/>
    </source>
</evidence>
<keyword evidence="2" id="KW-1185">Reference proteome</keyword>
<sequence>MVIAVFEDRPSHRVGAEIALVSLLRYCLDAEAHLHCPRADGDFTACLCGWA</sequence>
<evidence type="ECO:0000313" key="1">
    <source>
        <dbReference type="EMBL" id="MEZ0165654.1"/>
    </source>
</evidence>
<comment type="caution">
    <text evidence="1">The sequence shown here is derived from an EMBL/GenBank/DDBJ whole genome shotgun (WGS) entry which is preliminary data.</text>
</comment>